<dbReference type="SMART" id="SM00248">
    <property type="entry name" value="ANK"/>
    <property type="match status" value="7"/>
</dbReference>
<evidence type="ECO:0000313" key="4">
    <source>
        <dbReference type="Proteomes" id="UP000429607"/>
    </source>
</evidence>
<dbReference type="AlphaFoldDB" id="A0A6A3LWQ2"/>
<gene>
    <name evidence="2" type="ORF">PR001_g13508</name>
    <name evidence="3" type="ORF">PR002_g11615</name>
</gene>
<keyword evidence="1" id="KW-0040">ANK repeat</keyword>
<proteinExistence type="predicted"/>
<accession>A0A6A3LWQ2</accession>
<dbReference type="InterPro" id="IPR002110">
    <property type="entry name" value="Ankyrin_rpt"/>
</dbReference>
<dbReference type="InterPro" id="IPR036770">
    <property type="entry name" value="Ankyrin_rpt-contain_sf"/>
</dbReference>
<dbReference type="OrthoDB" id="88476at2759"/>
<dbReference type="InterPro" id="IPR052050">
    <property type="entry name" value="SecEffector_AnkRepeat"/>
</dbReference>
<dbReference type="PANTHER" id="PTHR46586:SF3">
    <property type="entry name" value="ANKYRIN REPEAT-CONTAINING PROTEIN"/>
    <property type="match status" value="1"/>
</dbReference>
<name>A0A6A3LWQ2_9STRA</name>
<dbReference type="EMBL" id="QXFV01000929">
    <property type="protein sequence ID" value="KAE9020789.1"/>
    <property type="molecule type" value="Genomic_DNA"/>
</dbReference>
<organism evidence="3 5">
    <name type="scientific">Phytophthora rubi</name>
    <dbReference type="NCBI Taxonomy" id="129364"/>
    <lineage>
        <taxon>Eukaryota</taxon>
        <taxon>Sar</taxon>
        <taxon>Stramenopiles</taxon>
        <taxon>Oomycota</taxon>
        <taxon>Peronosporomycetes</taxon>
        <taxon>Peronosporales</taxon>
        <taxon>Peronosporaceae</taxon>
        <taxon>Phytophthora</taxon>
    </lineage>
</organism>
<dbReference type="Pfam" id="PF12796">
    <property type="entry name" value="Ank_2"/>
    <property type="match status" value="2"/>
</dbReference>
<reference evidence="4 5" key="1">
    <citation type="submission" date="2018-09" db="EMBL/GenBank/DDBJ databases">
        <title>Genomic investigation of the strawberry pathogen Phytophthora fragariae indicates pathogenicity is determined by transcriptional variation in three key races.</title>
        <authorList>
            <person name="Adams T.M."/>
            <person name="Armitage A.D."/>
            <person name="Sobczyk M.K."/>
            <person name="Bates H.J."/>
            <person name="Dunwell J.M."/>
            <person name="Nellist C.F."/>
            <person name="Harrison R.J."/>
        </authorList>
    </citation>
    <scope>NUCLEOTIDE SEQUENCE [LARGE SCALE GENOMIC DNA]</scope>
    <source>
        <strain evidence="2 4">SCRP249</strain>
        <strain evidence="3 5">SCRP324</strain>
    </source>
</reference>
<evidence type="ECO:0000256" key="1">
    <source>
        <dbReference type="PROSITE-ProRule" id="PRU00023"/>
    </source>
</evidence>
<dbReference type="PANTHER" id="PTHR46586">
    <property type="entry name" value="ANKYRIN REPEAT-CONTAINING PROTEIN"/>
    <property type="match status" value="1"/>
</dbReference>
<dbReference type="SUPFAM" id="SSF48403">
    <property type="entry name" value="Ankyrin repeat"/>
    <property type="match status" value="1"/>
</dbReference>
<comment type="caution">
    <text evidence="3">The sequence shown here is derived from an EMBL/GenBank/DDBJ whole genome shotgun (WGS) entry which is preliminary data.</text>
</comment>
<protein>
    <submittedName>
        <fullName evidence="3">Uncharacterized protein</fullName>
    </submittedName>
</protein>
<dbReference type="PROSITE" id="PS50088">
    <property type="entry name" value="ANK_REPEAT"/>
    <property type="match status" value="1"/>
</dbReference>
<dbReference type="Proteomes" id="UP000429607">
    <property type="component" value="Unassembled WGS sequence"/>
</dbReference>
<feature type="repeat" description="ANK" evidence="1">
    <location>
        <begin position="102"/>
        <end position="134"/>
    </location>
</feature>
<evidence type="ECO:0000313" key="3">
    <source>
        <dbReference type="EMBL" id="KAE9023819.1"/>
    </source>
</evidence>
<dbReference type="Pfam" id="PF13606">
    <property type="entry name" value="Ank_3"/>
    <property type="match status" value="1"/>
</dbReference>
<dbReference type="SUPFAM" id="SSF140860">
    <property type="entry name" value="Pseudo ankyrin repeat-like"/>
    <property type="match status" value="1"/>
</dbReference>
<sequence length="709" mass="80860">MKQTLRIRTVTRVVCENRLSTTGGWLPHVMRCIDDTLTGWLSHEVLSAACEAGASEHTLEYILWNTAPVWKETVKAAVRGGYMHVLRWMIERDDGRGPWRADFDFVLGLAATHGHLDVVKWLFERGIDVNALGETRTGYIEKCWLYRHSTADALALAAEHGNFEVVKWIYGARTDTCIRDSRPMSQAIANGHLAIVQWLHSVKAEDCAAGAIDEAAENGHLEVLQWLNSNHLFTCTTTTMDGAAENGHLEVVKWLHQVHHECCFSTDLNGAVDNGNLALAKWLYEHIRCDHTDPFMCLDTTTAASRGHLDMLKWTDEHFPGSLSSDDMDAAASNGHMNVMTWLHENRREGCSDLAVYGAARNGHLEALKLLHTHYPTTFGPAAMDGAAGHGHLEIVRWLHENRPEGCTHLTVNRAASKGHLDILLFLLEHRTERFPSRAMRDVQEIQVLCHFNSDIQASRRPNRATSYQLKMLQTLFEQRPAFVRYCLRRLARGACSRGNIALLDWVNQFGIELKSTEPIRDAVRRGDVKMLQWFFDNGFEITDPDLLEVAVEDDRLEVVRWLSEHGYPVNSLELVKIAGKYMNVPTMRWLVEYGPPLDLSTATILVLENHRIEIAWWVGEKDWGQLVIEALLRNDRDVVWWILVHAQFQVESAQRCIRDAIQRSPKDIQQWFEESMSKVDACRWCLSTSIKRQNEEAGETSSKRRRER</sequence>
<evidence type="ECO:0000313" key="5">
    <source>
        <dbReference type="Proteomes" id="UP000435112"/>
    </source>
</evidence>
<dbReference type="EMBL" id="QXFU01000702">
    <property type="protein sequence ID" value="KAE9023819.1"/>
    <property type="molecule type" value="Genomic_DNA"/>
</dbReference>
<dbReference type="Proteomes" id="UP000435112">
    <property type="component" value="Unassembled WGS sequence"/>
</dbReference>
<dbReference type="Gene3D" id="1.25.40.20">
    <property type="entry name" value="Ankyrin repeat-containing domain"/>
    <property type="match status" value="4"/>
</dbReference>
<evidence type="ECO:0000313" key="2">
    <source>
        <dbReference type="EMBL" id="KAE9020789.1"/>
    </source>
</evidence>